<evidence type="ECO:0000313" key="2">
    <source>
        <dbReference type="Proteomes" id="UP001162480"/>
    </source>
</evidence>
<proteinExistence type="predicted"/>
<reference evidence="1" key="1">
    <citation type="submission" date="2023-08" db="EMBL/GenBank/DDBJ databases">
        <authorList>
            <person name="Alioto T."/>
            <person name="Alioto T."/>
            <person name="Gomez Garrido J."/>
        </authorList>
    </citation>
    <scope>NUCLEOTIDE SEQUENCE</scope>
</reference>
<dbReference type="EMBL" id="OX597819">
    <property type="protein sequence ID" value="CAI9724823.1"/>
    <property type="molecule type" value="Genomic_DNA"/>
</dbReference>
<protein>
    <submittedName>
        <fullName evidence="1">Uncharacterized protein</fullName>
    </submittedName>
</protein>
<gene>
    <name evidence="1" type="ORF">OCTVUL_1B030195</name>
</gene>
<dbReference type="Proteomes" id="UP001162480">
    <property type="component" value="Chromosome 6"/>
</dbReference>
<sequence>MRYVERTDIIQAFSNDISIHLLASIFKFHSRSIKRVVNKFEKAGIVATMFVRIAASIRKQYRNIDRISDSQRVTNRTELNNVLVQEKQLSEHYVL</sequence>
<organism evidence="1 2">
    <name type="scientific">Octopus vulgaris</name>
    <name type="common">Common octopus</name>
    <dbReference type="NCBI Taxonomy" id="6645"/>
    <lineage>
        <taxon>Eukaryota</taxon>
        <taxon>Metazoa</taxon>
        <taxon>Spiralia</taxon>
        <taxon>Lophotrochozoa</taxon>
        <taxon>Mollusca</taxon>
        <taxon>Cephalopoda</taxon>
        <taxon>Coleoidea</taxon>
        <taxon>Octopodiformes</taxon>
        <taxon>Octopoda</taxon>
        <taxon>Incirrata</taxon>
        <taxon>Octopodidae</taxon>
        <taxon>Octopus</taxon>
    </lineage>
</organism>
<accession>A0AA36F7C1</accession>
<name>A0AA36F7C1_OCTVU</name>
<keyword evidence="2" id="KW-1185">Reference proteome</keyword>
<evidence type="ECO:0000313" key="1">
    <source>
        <dbReference type="EMBL" id="CAI9724823.1"/>
    </source>
</evidence>
<dbReference type="AlphaFoldDB" id="A0AA36F7C1"/>